<reference evidence="2" key="1">
    <citation type="submission" date="2020-01" db="EMBL/GenBank/DDBJ databases">
        <authorList>
            <person name="Meier V. D."/>
            <person name="Meier V D."/>
        </authorList>
    </citation>
    <scope>NUCLEOTIDE SEQUENCE</scope>
    <source>
        <strain evidence="2">HLG_WM_MAG_12</strain>
    </source>
</reference>
<feature type="transmembrane region" description="Helical" evidence="1">
    <location>
        <begin position="89"/>
        <end position="113"/>
    </location>
</feature>
<name>A0A6S6T1L4_9BACT</name>
<accession>A0A6S6T1L4</accession>
<dbReference type="EMBL" id="CACVAW010000049">
    <property type="protein sequence ID" value="CAA6812522.1"/>
    <property type="molecule type" value="Genomic_DNA"/>
</dbReference>
<dbReference type="AlphaFoldDB" id="A0A6S6T1L4"/>
<organism evidence="2">
    <name type="scientific">uncultured Campylobacterales bacterium</name>
    <dbReference type="NCBI Taxonomy" id="352960"/>
    <lineage>
        <taxon>Bacteria</taxon>
        <taxon>Pseudomonadati</taxon>
        <taxon>Campylobacterota</taxon>
        <taxon>Epsilonproteobacteria</taxon>
        <taxon>Campylobacterales</taxon>
        <taxon>environmental samples</taxon>
    </lineage>
</organism>
<evidence type="ECO:0000256" key="1">
    <source>
        <dbReference type="SAM" id="Phobius"/>
    </source>
</evidence>
<keyword evidence="1" id="KW-1133">Transmembrane helix</keyword>
<keyword evidence="1" id="KW-0812">Transmembrane</keyword>
<protein>
    <submittedName>
        <fullName evidence="2">Uncharacterized protein</fullName>
    </submittedName>
</protein>
<feature type="transmembrane region" description="Helical" evidence="1">
    <location>
        <begin position="6"/>
        <end position="27"/>
    </location>
</feature>
<sequence>MPFLSVVLISGLVGITILLIAGFIFLYNQESAPIQYSFTNEDFKKIEKFNSKTLSKFQIKIIKLWNNFWVTMFPYIVFGLGLFLFENKIIAIIICLYLLVVNLCITIMSIFFLEYIQTKGIRTIYISKKVNPTLYFIGRILYIIFTLFLFLAATWMIIYNFS</sequence>
<feature type="transmembrane region" description="Helical" evidence="1">
    <location>
        <begin position="64"/>
        <end position="83"/>
    </location>
</feature>
<proteinExistence type="predicted"/>
<gene>
    <name evidence="2" type="ORF">HELGO_WM21723</name>
</gene>
<keyword evidence="1" id="KW-0472">Membrane</keyword>
<evidence type="ECO:0000313" key="2">
    <source>
        <dbReference type="EMBL" id="CAA6812522.1"/>
    </source>
</evidence>
<feature type="transmembrane region" description="Helical" evidence="1">
    <location>
        <begin position="134"/>
        <end position="158"/>
    </location>
</feature>